<accession>K3Y0L0</accession>
<keyword evidence="2" id="KW-1185">Reference proteome</keyword>
<evidence type="ECO:0000313" key="2">
    <source>
        <dbReference type="Proteomes" id="UP000004995"/>
    </source>
</evidence>
<dbReference type="EnsemblPlants" id="KQL11947">
    <property type="protein sequence ID" value="KQL11947"/>
    <property type="gene ID" value="SETIT_007721mg"/>
</dbReference>
<dbReference type="Proteomes" id="UP000004995">
    <property type="component" value="Unassembled WGS sequence"/>
</dbReference>
<dbReference type="Gramene" id="KQL11947">
    <property type="protein sequence ID" value="KQL11947"/>
    <property type="gene ID" value="SETIT_007721mg"/>
</dbReference>
<dbReference type="InParanoid" id="K3Y0L0"/>
<protein>
    <submittedName>
        <fullName evidence="1">Uncharacterized protein</fullName>
    </submittedName>
</protein>
<reference evidence="1" key="2">
    <citation type="submission" date="2018-08" db="UniProtKB">
        <authorList>
            <consortium name="EnsemblPlants"/>
        </authorList>
    </citation>
    <scope>IDENTIFICATION</scope>
    <source>
        <strain evidence="1">Yugu1</strain>
    </source>
</reference>
<sequence length="73" mass="8319">MCQIKVLSAPLGRSQTGITVFYLCYHHPNQQINGIKSASSWTISDLPIQYERTIMVNLNNQDWALSPSKFHII</sequence>
<reference evidence="2" key="1">
    <citation type="journal article" date="2012" name="Nat. Biotechnol.">
        <title>Reference genome sequence of the model plant Setaria.</title>
        <authorList>
            <person name="Bennetzen J.L."/>
            <person name="Schmutz J."/>
            <person name="Wang H."/>
            <person name="Percifield R."/>
            <person name="Hawkins J."/>
            <person name="Pontaroli A.C."/>
            <person name="Estep M."/>
            <person name="Feng L."/>
            <person name="Vaughn J.N."/>
            <person name="Grimwood J."/>
            <person name="Jenkins J."/>
            <person name="Barry K."/>
            <person name="Lindquist E."/>
            <person name="Hellsten U."/>
            <person name="Deshpande S."/>
            <person name="Wang X."/>
            <person name="Wu X."/>
            <person name="Mitros T."/>
            <person name="Triplett J."/>
            <person name="Yang X."/>
            <person name="Ye C.Y."/>
            <person name="Mauro-Herrera M."/>
            <person name="Wang L."/>
            <person name="Li P."/>
            <person name="Sharma M."/>
            <person name="Sharma R."/>
            <person name="Ronald P.C."/>
            <person name="Panaud O."/>
            <person name="Kellogg E.A."/>
            <person name="Brutnell T.P."/>
            <person name="Doust A.N."/>
            <person name="Tuskan G.A."/>
            <person name="Rokhsar D."/>
            <person name="Devos K.M."/>
        </authorList>
    </citation>
    <scope>NUCLEOTIDE SEQUENCE [LARGE SCALE GENOMIC DNA]</scope>
    <source>
        <strain evidence="2">cv. Yugu1</strain>
    </source>
</reference>
<dbReference type="EMBL" id="AGNK02002668">
    <property type="status" value="NOT_ANNOTATED_CDS"/>
    <property type="molecule type" value="Genomic_DNA"/>
</dbReference>
<name>K3Y0L0_SETIT</name>
<evidence type="ECO:0000313" key="1">
    <source>
        <dbReference type="EnsemblPlants" id="KQL11947"/>
    </source>
</evidence>
<dbReference type="HOGENOM" id="CLU_2709505_0_0_1"/>
<dbReference type="AlphaFoldDB" id="K3Y0L0"/>
<proteinExistence type="predicted"/>
<organism evidence="1 2">
    <name type="scientific">Setaria italica</name>
    <name type="common">Foxtail millet</name>
    <name type="synonym">Panicum italicum</name>
    <dbReference type="NCBI Taxonomy" id="4555"/>
    <lineage>
        <taxon>Eukaryota</taxon>
        <taxon>Viridiplantae</taxon>
        <taxon>Streptophyta</taxon>
        <taxon>Embryophyta</taxon>
        <taxon>Tracheophyta</taxon>
        <taxon>Spermatophyta</taxon>
        <taxon>Magnoliopsida</taxon>
        <taxon>Liliopsida</taxon>
        <taxon>Poales</taxon>
        <taxon>Poaceae</taxon>
        <taxon>PACMAD clade</taxon>
        <taxon>Panicoideae</taxon>
        <taxon>Panicodae</taxon>
        <taxon>Paniceae</taxon>
        <taxon>Cenchrinae</taxon>
        <taxon>Setaria</taxon>
    </lineage>
</organism>